<evidence type="ECO:0000256" key="1">
    <source>
        <dbReference type="SAM" id="MobiDB-lite"/>
    </source>
</evidence>
<feature type="region of interest" description="Disordered" evidence="1">
    <location>
        <begin position="95"/>
        <end position="144"/>
    </location>
</feature>
<feature type="compositionally biased region" description="Acidic residues" evidence="1">
    <location>
        <begin position="96"/>
        <end position="108"/>
    </location>
</feature>
<feature type="compositionally biased region" description="Acidic residues" evidence="1">
    <location>
        <begin position="127"/>
        <end position="141"/>
    </location>
</feature>
<accession>A0ABT0DAA8</accession>
<dbReference type="EMBL" id="JALKCH010000005">
    <property type="protein sequence ID" value="MCK0196893.1"/>
    <property type="molecule type" value="Genomic_DNA"/>
</dbReference>
<organism evidence="2 3">
    <name type="scientific">Ancylobacter crimeensis</name>
    <dbReference type="NCBI Taxonomy" id="2579147"/>
    <lineage>
        <taxon>Bacteria</taxon>
        <taxon>Pseudomonadati</taxon>
        <taxon>Pseudomonadota</taxon>
        <taxon>Alphaproteobacteria</taxon>
        <taxon>Hyphomicrobiales</taxon>
        <taxon>Xanthobacteraceae</taxon>
        <taxon>Ancylobacter</taxon>
    </lineage>
</organism>
<dbReference type="Proteomes" id="UP001203284">
    <property type="component" value="Unassembled WGS sequence"/>
</dbReference>
<gene>
    <name evidence="2" type="ORF">MWN34_08195</name>
</gene>
<keyword evidence="3" id="KW-1185">Reference proteome</keyword>
<evidence type="ECO:0000313" key="3">
    <source>
        <dbReference type="Proteomes" id="UP001203284"/>
    </source>
</evidence>
<dbReference type="RefSeq" id="WP_247028396.1">
    <property type="nucleotide sequence ID" value="NZ_JALKCH010000005.1"/>
</dbReference>
<name>A0ABT0DAA8_9HYPH</name>
<protein>
    <submittedName>
        <fullName evidence="2">Uncharacterized protein</fullName>
    </submittedName>
</protein>
<proteinExistence type="predicted"/>
<comment type="caution">
    <text evidence="2">The sequence shown here is derived from an EMBL/GenBank/DDBJ whole genome shotgun (WGS) entry which is preliminary data.</text>
</comment>
<sequence length="168" mass="18647">MGTHAGERENYVRSFTMVEQAALRRQAEATIEALLDLLNELDGPDNDDEPGTWPEAEWVRASDALPDENCEANGDELDASAPEGWRAVRLACLHEDAEEDDAPEDDDPRENTSLETYGMGFVRSGPDDAEDTHDAEWDTSDYEPSLGWCAHERGISYNGTDDLEAGWL</sequence>
<reference evidence="2 3" key="1">
    <citation type="submission" date="2022-04" db="EMBL/GenBank/DDBJ databases">
        <authorList>
            <person name="Grouzdev D.S."/>
            <person name="Pantiukh K.S."/>
            <person name="Krutkina M.S."/>
        </authorList>
    </citation>
    <scope>NUCLEOTIDE SEQUENCE [LARGE SCALE GENOMIC DNA]</scope>
    <source>
        <strain evidence="2 3">6x-1</strain>
    </source>
</reference>
<evidence type="ECO:0000313" key="2">
    <source>
        <dbReference type="EMBL" id="MCK0196893.1"/>
    </source>
</evidence>